<organism evidence="1 2">
    <name type="scientific">Bacillus thuringiensis</name>
    <dbReference type="NCBI Taxonomy" id="1428"/>
    <lineage>
        <taxon>Bacteria</taxon>
        <taxon>Bacillati</taxon>
        <taxon>Bacillota</taxon>
        <taxon>Bacilli</taxon>
        <taxon>Bacillales</taxon>
        <taxon>Bacillaceae</taxon>
        <taxon>Bacillus</taxon>
        <taxon>Bacillus cereus group</taxon>
    </lineage>
</organism>
<dbReference type="EMBL" id="CP053980">
    <property type="protein sequence ID" value="QKH23024.1"/>
    <property type="molecule type" value="Genomic_DNA"/>
</dbReference>
<name>A0A7D4DGD4_BACTU</name>
<accession>A0A7D4DGD4</accession>
<evidence type="ECO:0000313" key="2">
    <source>
        <dbReference type="Proteomes" id="UP000501107"/>
    </source>
</evidence>
<evidence type="ECO:0000313" key="1">
    <source>
        <dbReference type="EMBL" id="QKH23024.1"/>
    </source>
</evidence>
<sequence length="48" mass="5385">MMKLFFFLAALSAIIFTVLGKAMLGIVCTSIFFASALFFSKPRFKNDE</sequence>
<protein>
    <submittedName>
        <fullName evidence="1">Uncharacterized protein</fullName>
    </submittedName>
</protein>
<reference evidence="1 2" key="1">
    <citation type="submission" date="2020-05" db="EMBL/GenBank/DDBJ databases">
        <title>FDA dAtabase for Regulatory Grade micrObial Sequences (FDA-ARGOS): Supporting development and validation of Infectious Disease Dx tests.</title>
        <authorList>
            <person name="Nelson B."/>
            <person name="Plummer A."/>
            <person name="Tallon L."/>
            <person name="Sadzewicz L."/>
            <person name="Zhao X."/>
            <person name="Vavikolanu K."/>
            <person name="Mehta A."/>
            <person name="Aluvathingal J."/>
            <person name="Nadendla S."/>
            <person name="Myers T."/>
            <person name="Yan Y."/>
            <person name="Sichtig H."/>
        </authorList>
    </citation>
    <scope>NUCLEOTIDE SEQUENCE [LARGE SCALE GENOMIC DNA]</scope>
    <source>
        <strain evidence="1 2">FDAARGOS_795</strain>
    </source>
</reference>
<dbReference type="RefSeq" id="WP_156160297.1">
    <property type="nucleotide sequence ID" value="NZ_CP009335.1"/>
</dbReference>
<gene>
    <name evidence="1" type="ORF">FOC89_18475</name>
</gene>
<dbReference type="Proteomes" id="UP000501107">
    <property type="component" value="Chromosome"/>
</dbReference>
<proteinExistence type="predicted"/>
<dbReference type="AlphaFoldDB" id="A0A7D4DGD4"/>